<dbReference type="Proteomes" id="UP000241394">
    <property type="component" value="Chromosome LG24"/>
</dbReference>
<feature type="transmembrane region" description="Helical" evidence="6">
    <location>
        <begin position="519"/>
        <end position="544"/>
    </location>
</feature>
<reference evidence="9" key="2">
    <citation type="journal article" date="2018" name="BMC Genomics">
        <title>A manually annotated Actinidia chinensis var. chinensis (kiwifruit) genome highlights the challenges associated with draft genomes and gene prediction in plants.</title>
        <authorList>
            <person name="Pilkington S.M."/>
            <person name="Crowhurst R."/>
            <person name="Hilario E."/>
            <person name="Nardozza S."/>
            <person name="Fraser L."/>
            <person name="Peng Y."/>
            <person name="Gunaseelan K."/>
            <person name="Simpson R."/>
            <person name="Tahir J."/>
            <person name="Deroles S.C."/>
            <person name="Templeton K."/>
            <person name="Luo Z."/>
            <person name="Davy M."/>
            <person name="Cheng C."/>
            <person name="McNeilage M."/>
            <person name="Scaglione D."/>
            <person name="Liu Y."/>
            <person name="Zhang Q."/>
            <person name="Datson P."/>
            <person name="De Silva N."/>
            <person name="Gardiner S.E."/>
            <person name="Bassett H."/>
            <person name="Chagne D."/>
            <person name="McCallum J."/>
            <person name="Dzierzon H."/>
            <person name="Deng C."/>
            <person name="Wang Y.Y."/>
            <person name="Barron L."/>
            <person name="Manako K."/>
            <person name="Bowen J."/>
            <person name="Foster T.M."/>
            <person name="Erridge Z.A."/>
            <person name="Tiffin H."/>
            <person name="Waite C.N."/>
            <person name="Davies K.M."/>
            <person name="Grierson E.P."/>
            <person name="Laing W.A."/>
            <person name="Kirk R."/>
            <person name="Chen X."/>
            <person name="Wood M."/>
            <person name="Montefiori M."/>
            <person name="Brummell D.A."/>
            <person name="Schwinn K.E."/>
            <person name="Catanach A."/>
            <person name="Fullerton C."/>
            <person name="Li D."/>
            <person name="Meiyalaghan S."/>
            <person name="Nieuwenhuizen N."/>
            <person name="Read N."/>
            <person name="Prakash R."/>
            <person name="Hunter D."/>
            <person name="Zhang H."/>
            <person name="McKenzie M."/>
            <person name="Knabel M."/>
            <person name="Harris A."/>
            <person name="Allan A.C."/>
            <person name="Gleave A."/>
            <person name="Chen A."/>
            <person name="Janssen B.J."/>
            <person name="Plunkett B."/>
            <person name="Ampomah-Dwamena C."/>
            <person name="Voogd C."/>
            <person name="Leif D."/>
            <person name="Lafferty D."/>
            <person name="Souleyre E.J.F."/>
            <person name="Varkonyi-Gasic E."/>
            <person name="Gambi F."/>
            <person name="Hanley J."/>
            <person name="Yao J.L."/>
            <person name="Cheung J."/>
            <person name="David K.M."/>
            <person name="Warren B."/>
            <person name="Marsh K."/>
            <person name="Snowden K.C."/>
            <person name="Lin-Wang K."/>
            <person name="Brian L."/>
            <person name="Martinez-Sanchez M."/>
            <person name="Wang M."/>
            <person name="Ileperuma N."/>
            <person name="Macnee N."/>
            <person name="Campin R."/>
            <person name="McAtee P."/>
            <person name="Drummond R.S.M."/>
            <person name="Espley R.V."/>
            <person name="Ireland H.S."/>
            <person name="Wu R."/>
            <person name="Atkinson R.G."/>
            <person name="Karunairetnam S."/>
            <person name="Bulley S."/>
            <person name="Chunkath S."/>
            <person name="Hanley Z."/>
            <person name="Storey R."/>
            <person name="Thrimawithana A.H."/>
            <person name="Thomson S."/>
            <person name="David C."/>
            <person name="Testolin R."/>
            <person name="Huang H."/>
            <person name="Hellens R.P."/>
            <person name="Schaffer R.J."/>
        </authorList>
    </citation>
    <scope>NUCLEOTIDE SEQUENCE [LARGE SCALE GENOMIC DNA]</scope>
    <source>
        <strain evidence="9">cv. Red5</strain>
    </source>
</reference>
<dbReference type="Pfam" id="PF02365">
    <property type="entry name" value="NAM"/>
    <property type="match status" value="1"/>
</dbReference>
<evidence type="ECO:0000313" key="9">
    <source>
        <dbReference type="Proteomes" id="UP000241394"/>
    </source>
</evidence>
<evidence type="ECO:0000256" key="1">
    <source>
        <dbReference type="ARBA" id="ARBA00004123"/>
    </source>
</evidence>
<dbReference type="SUPFAM" id="SSF101941">
    <property type="entry name" value="NAC domain"/>
    <property type="match status" value="1"/>
</dbReference>
<sequence length="548" mass="61162">MDLDPAPAATSLAPGFRFHPTDQELIGYYLKRKVCGKPFRLDAISEIDIYKSEPWDLPGKSKLKSRDLEWYFFSALDKKYGNGWRTNRATERGYWKTTGKDRPVLHKSRTVGMKKTLVYHIGRAPWGERTNWVMHEYKLVDEELEKTGNVQDALVLCKIFQKSGSGPKTGEQYGAPFVEEEWEDDELVMVPGKKVADELTVGDDAYLDGNDLEQILGADIPSEDVPLPLSFYYEDDNGYVQEPVDFDDDSQKLLLDMGGSYCAPEQPDGQHLFDFPVQNDIYTKPVRHEYIGEPSNTVDSADADYLLDEPFMDANDTTQFDDGSFLETNDLSNPVKTKSSGFDMVEEYLTFFDADDNNSPYMTLDSSKMIGNENLDSHQTSLTQKCVNGGTQQETMGGQQLLQGHDIDVASTSKKEPGKYGSEIQHPFMKQASCMLSSKDAALQSSSTAHSSSSIRVTAGIIHIRNITSTGNGTYWSLSKHVDVSIVLSFGPSYDDSSYASLESMDDTLLGKAGSTSSWGWFFLIFLWFLILSLSFKIGTCVYAGKAS</sequence>
<dbReference type="EMBL" id="NKQK01000024">
    <property type="protein sequence ID" value="PSR92981.1"/>
    <property type="molecule type" value="Genomic_DNA"/>
</dbReference>
<dbReference type="PANTHER" id="PTHR31744:SF210">
    <property type="entry name" value="NAC DOMAIN-CONTAINING PROTEIN 86-LIKE"/>
    <property type="match status" value="1"/>
</dbReference>
<evidence type="ECO:0000259" key="7">
    <source>
        <dbReference type="PROSITE" id="PS51005"/>
    </source>
</evidence>
<dbReference type="Gene3D" id="2.170.150.80">
    <property type="entry name" value="NAC domain"/>
    <property type="match status" value="1"/>
</dbReference>
<dbReference type="STRING" id="1590841.A0A2R6PKW2"/>
<dbReference type="AlphaFoldDB" id="A0A2R6PKW2"/>
<reference evidence="8 9" key="1">
    <citation type="submission" date="2017-07" db="EMBL/GenBank/DDBJ databases">
        <title>An improved, manually edited Actinidia chinensis var. chinensis (kiwifruit) genome highlights the challenges associated with draft genomes and gene prediction in plants.</title>
        <authorList>
            <person name="Pilkington S."/>
            <person name="Crowhurst R."/>
            <person name="Hilario E."/>
            <person name="Nardozza S."/>
            <person name="Fraser L."/>
            <person name="Peng Y."/>
            <person name="Gunaseelan K."/>
            <person name="Simpson R."/>
            <person name="Tahir J."/>
            <person name="Deroles S."/>
            <person name="Templeton K."/>
            <person name="Luo Z."/>
            <person name="Davy M."/>
            <person name="Cheng C."/>
            <person name="Mcneilage M."/>
            <person name="Scaglione D."/>
            <person name="Liu Y."/>
            <person name="Zhang Q."/>
            <person name="Datson P."/>
            <person name="De Silva N."/>
            <person name="Gardiner S."/>
            <person name="Bassett H."/>
            <person name="Chagne D."/>
            <person name="Mccallum J."/>
            <person name="Dzierzon H."/>
            <person name="Deng C."/>
            <person name="Wang Y.-Y."/>
            <person name="Barron N."/>
            <person name="Manako K."/>
            <person name="Bowen J."/>
            <person name="Foster T."/>
            <person name="Erridge Z."/>
            <person name="Tiffin H."/>
            <person name="Waite C."/>
            <person name="Davies K."/>
            <person name="Grierson E."/>
            <person name="Laing W."/>
            <person name="Kirk R."/>
            <person name="Chen X."/>
            <person name="Wood M."/>
            <person name="Montefiori M."/>
            <person name="Brummell D."/>
            <person name="Schwinn K."/>
            <person name="Catanach A."/>
            <person name="Fullerton C."/>
            <person name="Li D."/>
            <person name="Meiyalaghan S."/>
            <person name="Nieuwenhuizen N."/>
            <person name="Read N."/>
            <person name="Prakash R."/>
            <person name="Hunter D."/>
            <person name="Zhang H."/>
            <person name="Mckenzie M."/>
            <person name="Knabel M."/>
            <person name="Harris A."/>
            <person name="Allan A."/>
            <person name="Chen A."/>
            <person name="Janssen B."/>
            <person name="Plunkett B."/>
            <person name="Dwamena C."/>
            <person name="Voogd C."/>
            <person name="Leif D."/>
            <person name="Lafferty D."/>
            <person name="Souleyre E."/>
            <person name="Varkonyi-Gasic E."/>
            <person name="Gambi F."/>
            <person name="Hanley J."/>
            <person name="Yao J.-L."/>
            <person name="Cheung J."/>
            <person name="David K."/>
            <person name="Warren B."/>
            <person name="Marsh K."/>
            <person name="Snowden K."/>
            <person name="Lin-Wang K."/>
            <person name="Brian L."/>
            <person name="Martinez-Sanchez M."/>
            <person name="Wang M."/>
            <person name="Ileperuma N."/>
            <person name="Macnee N."/>
            <person name="Campin R."/>
            <person name="Mcatee P."/>
            <person name="Drummond R."/>
            <person name="Espley R."/>
            <person name="Ireland H."/>
            <person name="Wu R."/>
            <person name="Atkinson R."/>
            <person name="Karunairetnam S."/>
            <person name="Bulley S."/>
            <person name="Chunkath S."/>
            <person name="Hanley Z."/>
            <person name="Storey R."/>
            <person name="Thrimawithana A."/>
            <person name="Thomson S."/>
            <person name="David C."/>
            <person name="Testolin R."/>
        </authorList>
    </citation>
    <scope>NUCLEOTIDE SEQUENCE [LARGE SCALE GENOMIC DNA]</scope>
    <source>
        <strain evidence="9">cv. Red5</strain>
        <tissue evidence="8">Young leaf</tissue>
    </source>
</reference>
<evidence type="ECO:0000256" key="2">
    <source>
        <dbReference type="ARBA" id="ARBA00023015"/>
    </source>
</evidence>
<evidence type="ECO:0000256" key="5">
    <source>
        <dbReference type="ARBA" id="ARBA00023242"/>
    </source>
</evidence>
<keyword evidence="6" id="KW-0472">Membrane</keyword>
<keyword evidence="6" id="KW-0812">Transmembrane</keyword>
<dbReference type="InterPro" id="IPR036093">
    <property type="entry name" value="NAC_dom_sf"/>
</dbReference>
<dbReference type="OMA" id="QIGCGVQ"/>
<feature type="domain" description="NAC" evidence="7">
    <location>
        <begin position="12"/>
        <end position="162"/>
    </location>
</feature>
<dbReference type="InterPro" id="IPR003441">
    <property type="entry name" value="NAC-dom"/>
</dbReference>
<dbReference type="PROSITE" id="PS51005">
    <property type="entry name" value="NAC"/>
    <property type="match status" value="1"/>
</dbReference>
<dbReference type="FunCoup" id="A0A2R6PKW2">
    <property type="interactions" value="5529"/>
</dbReference>
<dbReference type="GO" id="GO:0003677">
    <property type="term" value="F:DNA binding"/>
    <property type="evidence" value="ECO:0007669"/>
    <property type="project" value="UniProtKB-KW"/>
</dbReference>
<evidence type="ECO:0000256" key="6">
    <source>
        <dbReference type="SAM" id="Phobius"/>
    </source>
</evidence>
<evidence type="ECO:0000256" key="4">
    <source>
        <dbReference type="ARBA" id="ARBA00023163"/>
    </source>
</evidence>
<dbReference type="SMR" id="A0A2R6PKW2"/>
<evidence type="ECO:0000256" key="3">
    <source>
        <dbReference type="ARBA" id="ARBA00023125"/>
    </source>
</evidence>
<evidence type="ECO:0000313" key="8">
    <source>
        <dbReference type="EMBL" id="PSR92981.1"/>
    </source>
</evidence>
<gene>
    <name evidence="8" type="ORF">CEY00_Acc27590</name>
</gene>
<organism evidence="8 9">
    <name type="scientific">Actinidia chinensis var. chinensis</name>
    <name type="common">Chinese soft-hair kiwi</name>
    <dbReference type="NCBI Taxonomy" id="1590841"/>
    <lineage>
        <taxon>Eukaryota</taxon>
        <taxon>Viridiplantae</taxon>
        <taxon>Streptophyta</taxon>
        <taxon>Embryophyta</taxon>
        <taxon>Tracheophyta</taxon>
        <taxon>Spermatophyta</taxon>
        <taxon>Magnoliopsida</taxon>
        <taxon>eudicotyledons</taxon>
        <taxon>Gunneridae</taxon>
        <taxon>Pentapetalae</taxon>
        <taxon>asterids</taxon>
        <taxon>Ericales</taxon>
        <taxon>Actinidiaceae</taxon>
        <taxon>Actinidia</taxon>
    </lineage>
</organism>
<dbReference type="FunFam" id="2.170.150.80:FF:000002">
    <property type="entry name" value="Nac domain-containing protein 86"/>
    <property type="match status" value="1"/>
</dbReference>
<comment type="subcellular location">
    <subcellularLocation>
        <location evidence="1">Nucleus</location>
    </subcellularLocation>
</comment>
<keyword evidence="9" id="KW-1185">Reference proteome</keyword>
<comment type="caution">
    <text evidence="8">The sequence shown here is derived from an EMBL/GenBank/DDBJ whole genome shotgun (WGS) entry which is preliminary data.</text>
</comment>
<dbReference type="GO" id="GO:0006355">
    <property type="term" value="P:regulation of DNA-templated transcription"/>
    <property type="evidence" value="ECO:0007669"/>
    <property type="project" value="InterPro"/>
</dbReference>
<keyword evidence="5" id="KW-0539">Nucleus</keyword>
<keyword evidence="3" id="KW-0238">DNA-binding</keyword>
<keyword evidence="6" id="KW-1133">Transmembrane helix</keyword>
<dbReference type="GO" id="GO:0005634">
    <property type="term" value="C:nucleus"/>
    <property type="evidence" value="ECO:0007669"/>
    <property type="project" value="UniProtKB-SubCell"/>
</dbReference>
<dbReference type="PANTHER" id="PTHR31744">
    <property type="entry name" value="PROTEIN CUP-SHAPED COTYLEDON 2-RELATED"/>
    <property type="match status" value="1"/>
</dbReference>
<keyword evidence="2" id="KW-0805">Transcription regulation</keyword>
<protein>
    <submittedName>
        <fullName evidence="8">NAC domain-containing protein</fullName>
    </submittedName>
</protein>
<name>A0A2R6PKW2_ACTCC</name>
<proteinExistence type="predicted"/>
<dbReference type="InParanoid" id="A0A2R6PKW2"/>
<keyword evidence="4" id="KW-0804">Transcription</keyword>
<dbReference type="Gramene" id="PSR92981">
    <property type="protein sequence ID" value="PSR92981"/>
    <property type="gene ID" value="CEY00_Acc27590"/>
</dbReference>
<accession>A0A2R6PKW2</accession>
<dbReference type="OrthoDB" id="777252at2759"/>